<proteinExistence type="predicted"/>
<dbReference type="EMBL" id="CM044706">
    <property type="protein sequence ID" value="KAI5659954.1"/>
    <property type="molecule type" value="Genomic_DNA"/>
</dbReference>
<comment type="caution">
    <text evidence="1">The sequence shown here is derived from an EMBL/GenBank/DDBJ whole genome shotgun (WGS) entry which is preliminary data.</text>
</comment>
<reference evidence="2" key="1">
    <citation type="journal article" date="2023" name="Nat. Plants">
        <title>Single-cell RNA sequencing provides a high-resolution roadmap for understanding the multicellular compartmentation of specialized metabolism.</title>
        <authorList>
            <person name="Sun S."/>
            <person name="Shen X."/>
            <person name="Li Y."/>
            <person name="Li Y."/>
            <person name="Wang S."/>
            <person name="Li R."/>
            <person name="Zhang H."/>
            <person name="Shen G."/>
            <person name="Guo B."/>
            <person name="Wei J."/>
            <person name="Xu J."/>
            <person name="St-Pierre B."/>
            <person name="Chen S."/>
            <person name="Sun C."/>
        </authorList>
    </citation>
    <scope>NUCLEOTIDE SEQUENCE [LARGE SCALE GENOMIC DNA]</scope>
</reference>
<name>A0ACC0AIF6_CATRO</name>
<accession>A0ACC0AIF6</accession>
<evidence type="ECO:0000313" key="1">
    <source>
        <dbReference type="EMBL" id="KAI5659954.1"/>
    </source>
</evidence>
<gene>
    <name evidence="1" type="ORF">M9H77_28747</name>
</gene>
<keyword evidence="2" id="KW-1185">Reference proteome</keyword>
<protein>
    <submittedName>
        <fullName evidence="1">Uncharacterized protein</fullName>
    </submittedName>
</protein>
<dbReference type="Proteomes" id="UP001060085">
    <property type="component" value="Linkage Group LG06"/>
</dbReference>
<organism evidence="1 2">
    <name type="scientific">Catharanthus roseus</name>
    <name type="common">Madagascar periwinkle</name>
    <name type="synonym">Vinca rosea</name>
    <dbReference type="NCBI Taxonomy" id="4058"/>
    <lineage>
        <taxon>Eukaryota</taxon>
        <taxon>Viridiplantae</taxon>
        <taxon>Streptophyta</taxon>
        <taxon>Embryophyta</taxon>
        <taxon>Tracheophyta</taxon>
        <taxon>Spermatophyta</taxon>
        <taxon>Magnoliopsida</taxon>
        <taxon>eudicotyledons</taxon>
        <taxon>Gunneridae</taxon>
        <taxon>Pentapetalae</taxon>
        <taxon>asterids</taxon>
        <taxon>lamiids</taxon>
        <taxon>Gentianales</taxon>
        <taxon>Apocynaceae</taxon>
        <taxon>Rauvolfioideae</taxon>
        <taxon>Vinceae</taxon>
        <taxon>Catharanthinae</taxon>
        <taxon>Catharanthus</taxon>
    </lineage>
</organism>
<evidence type="ECO:0000313" key="2">
    <source>
        <dbReference type="Proteomes" id="UP001060085"/>
    </source>
</evidence>
<sequence length="483" mass="53211">MTMVTTMEGAILKVPSLRFMNPNAKFMNPESFPLRRRYEFRFRTVSSASAAETATPYSSSPPFSFSKLGAGSLGHISRPDFPILHQEVNGSKLVYLDNAATSQKPTAVLKAIQNYYESYNSNVHRGIHYLSAKATDEYELARQKVANFINAGDSREIVFTRNATEAINLVAYTWGLSNLRPQDEIVLTIAEHHSSIVPWQIVAQRTGAVLKFVNLTEDEVPDVGELKGMLSNKTKLVVLHHVSNVLASVLPIDEIISWAHDVRSKVLVDACQSVPHMVVDVRSLDADFLVASSHKMCGPTGIGFLYGKTELLSDMPPFLGGGEMISDVFLDHSTYADPPSRFEAGTPAIGEAIGLGAAIDYLSAIGMQKIHDYEVELANYLYQSLSSVPNVRIYGPAPSEVVKRAALCSFNVEDVHPTDIATFLDQQHGVAIRSGHHCAQPLHRYLGINASARASLHFYNTKEDVDEFIRALTDTISFFSSFK</sequence>